<dbReference type="SUPFAM" id="SSF53335">
    <property type="entry name" value="S-adenosyl-L-methionine-dependent methyltransferases"/>
    <property type="match status" value="1"/>
</dbReference>
<evidence type="ECO:0008006" key="3">
    <source>
        <dbReference type="Google" id="ProtNLM"/>
    </source>
</evidence>
<protein>
    <recommendedName>
        <fullName evidence="3">Methyltransferase</fullName>
    </recommendedName>
</protein>
<proteinExistence type="predicted"/>
<dbReference type="AlphaFoldDB" id="A0A177E5H5"/>
<accession>A0A177E5H5</accession>
<dbReference type="EMBL" id="LSFI01000044">
    <property type="protein sequence ID" value="OAG27028.1"/>
    <property type="molecule type" value="Genomic_DNA"/>
</dbReference>
<gene>
    <name evidence="1" type="ORF">TH606_09105</name>
</gene>
<dbReference type="Pfam" id="PF13489">
    <property type="entry name" value="Methyltransf_23"/>
    <property type="match status" value="1"/>
</dbReference>
<dbReference type="Proteomes" id="UP000076964">
    <property type="component" value="Unassembled WGS sequence"/>
</dbReference>
<dbReference type="PANTHER" id="PTHR43861">
    <property type="entry name" value="TRANS-ACONITATE 2-METHYLTRANSFERASE-RELATED"/>
    <property type="match status" value="1"/>
</dbReference>
<evidence type="ECO:0000313" key="2">
    <source>
        <dbReference type="Proteomes" id="UP000076964"/>
    </source>
</evidence>
<dbReference type="PANTHER" id="PTHR43861:SF6">
    <property type="entry name" value="METHYLTRANSFERASE TYPE 11"/>
    <property type="match status" value="1"/>
</dbReference>
<dbReference type="Gene3D" id="3.40.50.150">
    <property type="entry name" value="Vaccinia Virus protein VP39"/>
    <property type="match status" value="1"/>
</dbReference>
<dbReference type="CDD" id="cd02440">
    <property type="entry name" value="AdoMet_MTases"/>
    <property type="match status" value="1"/>
</dbReference>
<sequence length="301" mass="35074">MECLLCGSSDLTFLEEIKKKDLLILYKKLTGEDFSYLINDDLKYYLCNNCKLKFYFPVVSGDEKFYNCLQKFDWYYLSDKYEFDYAKKFIKKEDYVLEIGAGRGLFAKKISTNKYIGLDTSKKAQELASKEGIKIENETIEEHAKQKSDFYDVVCCFQVLEHVPNPKSFLAASIKVLKKDGLLIISVPSEDSFLKYATNNILNMPPHHVTRWSNITLEYLSTIFNLDIVEICHEYVSEIHKKWYISTLIQSLLLTPKLLDLTIKRKLISKFSLFLSNILIGRFKKEFFPNGHTVIGVFKKK</sequence>
<evidence type="ECO:0000313" key="1">
    <source>
        <dbReference type="EMBL" id="OAG27028.1"/>
    </source>
</evidence>
<dbReference type="STRING" id="1795632.TH606_09105"/>
<reference evidence="1 2" key="1">
    <citation type="submission" date="2016-02" db="EMBL/GenBank/DDBJ databases">
        <title>Draft genome sequence of Thermodesulfatator sp. S606.</title>
        <authorList>
            <person name="Lai Q."/>
            <person name="Cao J."/>
            <person name="Dupont S."/>
            <person name="Shao Z."/>
            <person name="Jebbar M."/>
            <person name="Alain K."/>
        </authorList>
    </citation>
    <scope>NUCLEOTIDE SEQUENCE [LARGE SCALE GENOMIC DNA]</scope>
    <source>
        <strain evidence="1 2">S606</strain>
    </source>
</reference>
<name>A0A177E5H5_9BACT</name>
<keyword evidence="2" id="KW-1185">Reference proteome</keyword>
<dbReference type="RefSeq" id="WP_068543136.1">
    <property type="nucleotide sequence ID" value="NZ_LSFI01000044.1"/>
</dbReference>
<dbReference type="InterPro" id="IPR029063">
    <property type="entry name" value="SAM-dependent_MTases_sf"/>
</dbReference>
<comment type="caution">
    <text evidence="1">The sequence shown here is derived from an EMBL/GenBank/DDBJ whole genome shotgun (WGS) entry which is preliminary data.</text>
</comment>
<organism evidence="1 2">
    <name type="scientific">Thermodesulfatator autotrophicus</name>
    <dbReference type="NCBI Taxonomy" id="1795632"/>
    <lineage>
        <taxon>Bacteria</taxon>
        <taxon>Pseudomonadati</taxon>
        <taxon>Thermodesulfobacteriota</taxon>
        <taxon>Thermodesulfobacteria</taxon>
        <taxon>Thermodesulfobacteriales</taxon>
        <taxon>Thermodesulfatatoraceae</taxon>
        <taxon>Thermodesulfatator</taxon>
    </lineage>
</organism>